<reference evidence="2" key="1">
    <citation type="journal article" date="2015" name="Nature">
        <title>Complex archaea that bridge the gap between prokaryotes and eukaryotes.</title>
        <authorList>
            <person name="Spang A."/>
            <person name="Saw J.H."/>
            <person name="Jorgensen S.L."/>
            <person name="Zaremba-Niedzwiedzka K."/>
            <person name="Martijn J."/>
            <person name="Lind A.E."/>
            <person name="van Eijk R."/>
            <person name="Schleper C."/>
            <person name="Guy L."/>
            <person name="Ettema T.J."/>
        </authorList>
    </citation>
    <scope>NUCLEOTIDE SEQUENCE</scope>
</reference>
<organism evidence="2">
    <name type="scientific">marine sediment metagenome</name>
    <dbReference type="NCBI Taxonomy" id="412755"/>
    <lineage>
        <taxon>unclassified sequences</taxon>
        <taxon>metagenomes</taxon>
        <taxon>ecological metagenomes</taxon>
    </lineage>
</organism>
<feature type="transmembrane region" description="Helical" evidence="1">
    <location>
        <begin position="53"/>
        <end position="72"/>
    </location>
</feature>
<protein>
    <submittedName>
        <fullName evidence="2">Uncharacterized protein</fullName>
    </submittedName>
</protein>
<keyword evidence="1" id="KW-1133">Transmembrane helix</keyword>
<sequence>MRGLEWIGAIAGIAGAMMIASNTGLSPYGWIGFAISSSTLAVFSYNLKAWGLLSLQICFCATNAVGLWRWLIEPVISAGAGA</sequence>
<name>A0A0F9X123_9ZZZZ</name>
<dbReference type="AlphaFoldDB" id="A0A0F9X123"/>
<evidence type="ECO:0000256" key="1">
    <source>
        <dbReference type="SAM" id="Phobius"/>
    </source>
</evidence>
<evidence type="ECO:0000313" key="2">
    <source>
        <dbReference type="EMBL" id="KKN85118.1"/>
    </source>
</evidence>
<proteinExistence type="predicted"/>
<accession>A0A0F9X123</accession>
<gene>
    <name evidence="2" type="ORF">LCGC14_0282870</name>
</gene>
<comment type="caution">
    <text evidence="2">The sequence shown here is derived from an EMBL/GenBank/DDBJ whole genome shotgun (WGS) entry which is preliminary data.</text>
</comment>
<keyword evidence="1" id="KW-0472">Membrane</keyword>
<keyword evidence="1" id="KW-0812">Transmembrane</keyword>
<dbReference type="EMBL" id="LAZR01000163">
    <property type="protein sequence ID" value="KKN85118.1"/>
    <property type="molecule type" value="Genomic_DNA"/>
</dbReference>